<name>A0A395GXE2_9EURO</name>
<gene>
    <name evidence="2" type="ORF">BO80DRAFT_465779</name>
</gene>
<dbReference type="GeneID" id="37227611"/>
<dbReference type="AlphaFoldDB" id="A0A395GXE2"/>
<dbReference type="RefSeq" id="XP_025574082.1">
    <property type="nucleotide sequence ID" value="XM_025722746.1"/>
</dbReference>
<dbReference type="EMBL" id="KZ824444">
    <property type="protein sequence ID" value="RAK99754.1"/>
    <property type="molecule type" value="Genomic_DNA"/>
</dbReference>
<evidence type="ECO:0000313" key="3">
    <source>
        <dbReference type="Proteomes" id="UP000249402"/>
    </source>
</evidence>
<accession>A0A395GXE2</accession>
<organism evidence="2 3">
    <name type="scientific">Aspergillus ibericus CBS 121593</name>
    <dbReference type="NCBI Taxonomy" id="1448316"/>
    <lineage>
        <taxon>Eukaryota</taxon>
        <taxon>Fungi</taxon>
        <taxon>Dikarya</taxon>
        <taxon>Ascomycota</taxon>
        <taxon>Pezizomycotina</taxon>
        <taxon>Eurotiomycetes</taxon>
        <taxon>Eurotiomycetidae</taxon>
        <taxon>Eurotiales</taxon>
        <taxon>Aspergillaceae</taxon>
        <taxon>Aspergillus</taxon>
        <taxon>Aspergillus subgen. Circumdati</taxon>
    </lineage>
</organism>
<dbReference type="VEuPathDB" id="FungiDB:BO80DRAFT_465779"/>
<sequence length="230" mass="26769">MSDQPTRPLANPRNLPHRPPKPEEPNAPLFFHPFQETLEPADKPDYPTHKPTWEEYQNIRALHIYIQNSLTRVTQRGYPSPIGITYKAWGDFNFEALFEPHYFWHVSLTCRTPMDIHLPHMKCLLANDIPGDDQLTRGELICTVNLMVGRLHTRHLRPHVVAPVMLFSLLGPQHLRVLEAYYNGVNLVVQKTRLYDMMEYDEGLMDLLMKWWVGHAVGETELITRDILVS</sequence>
<evidence type="ECO:0000256" key="1">
    <source>
        <dbReference type="SAM" id="MobiDB-lite"/>
    </source>
</evidence>
<proteinExistence type="predicted"/>
<reference evidence="2 3" key="1">
    <citation type="submission" date="2018-02" db="EMBL/GenBank/DDBJ databases">
        <title>The genomes of Aspergillus section Nigri reveals drivers in fungal speciation.</title>
        <authorList>
            <consortium name="DOE Joint Genome Institute"/>
            <person name="Vesth T.C."/>
            <person name="Nybo J."/>
            <person name="Theobald S."/>
            <person name="Brandl J."/>
            <person name="Frisvad J.C."/>
            <person name="Nielsen K.F."/>
            <person name="Lyhne E.K."/>
            <person name="Kogle M.E."/>
            <person name="Kuo A."/>
            <person name="Riley R."/>
            <person name="Clum A."/>
            <person name="Nolan M."/>
            <person name="Lipzen A."/>
            <person name="Salamov A."/>
            <person name="Henrissat B."/>
            <person name="Wiebenga A."/>
            <person name="De vries R.P."/>
            <person name="Grigoriev I.V."/>
            <person name="Mortensen U.H."/>
            <person name="Andersen M.R."/>
            <person name="Baker S.E."/>
        </authorList>
    </citation>
    <scope>NUCLEOTIDE SEQUENCE [LARGE SCALE GENOMIC DNA]</scope>
    <source>
        <strain evidence="2 3">CBS 121593</strain>
    </source>
</reference>
<keyword evidence="3" id="KW-1185">Reference proteome</keyword>
<feature type="region of interest" description="Disordered" evidence="1">
    <location>
        <begin position="1"/>
        <end position="28"/>
    </location>
</feature>
<dbReference type="OrthoDB" id="4177740at2759"/>
<evidence type="ECO:0000313" key="2">
    <source>
        <dbReference type="EMBL" id="RAK99754.1"/>
    </source>
</evidence>
<dbReference type="Proteomes" id="UP000249402">
    <property type="component" value="Unassembled WGS sequence"/>
</dbReference>
<protein>
    <submittedName>
        <fullName evidence="2">Uncharacterized protein</fullName>
    </submittedName>
</protein>